<accession>A0ABT5FHI0</accession>
<gene>
    <name evidence="13" type="ORF">PN838_20275</name>
</gene>
<dbReference type="PANTHER" id="PTHR30040:SF2">
    <property type="entry name" value="FAD:PROTEIN FMN TRANSFERASE"/>
    <property type="match status" value="1"/>
</dbReference>
<evidence type="ECO:0000256" key="8">
    <source>
        <dbReference type="ARBA" id="ARBA00022827"/>
    </source>
</evidence>
<dbReference type="EC" id="2.7.1.180" evidence="3 12"/>
<evidence type="ECO:0000256" key="11">
    <source>
        <dbReference type="ARBA" id="ARBA00048540"/>
    </source>
</evidence>
<comment type="similarity">
    <text evidence="2 12">Belongs to the ApbE family.</text>
</comment>
<keyword evidence="8 12" id="KW-0274">FAD</keyword>
<dbReference type="Gene3D" id="3.10.520.10">
    <property type="entry name" value="ApbE-like domains"/>
    <property type="match status" value="1"/>
</dbReference>
<evidence type="ECO:0000256" key="5">
    <source>
        <dbReference type="ARBA" id="ARBA00022630"/>
    </source>
</evidence>
<evidence type="ECO:0000256" key="9">
    <source>
        <dbReference type="ARBA" id="ARBA00022842"/>
    </source>
</evidence>
<dbReference type="Proteomes" id="UP001528411">
    <property type="component" value="Unassembled WGS sequence"/>
</dbReference>
<protein>
    <recommendedName>
        <fullName evidence="4 12">FAD:protein FMN transferase</fullName>
        <ecNumber evidence="3 12">2.7.1.180</ecNumber>
    </recommendedName>
    <alternativeName>
        <fullName evidence="10 12">Flavin transferase</fullName>
    </alternativeName>
</protein>
<evidence type="ECO:0000256" key="2">
    <source>
        <dbReference type="ARBA" id="ARBA00008282"/>
    </source>
</evidence>
<organism evidence="13 14">
    <name type="scientific">Psychrosphaera algicola</name>
    <dbReference type="NCBI Taxonomy" id="3023714"/>
    <lineage>
        <taxon>Bacteria</taxon>
        <taxon>Pseudomonadati</taxon>
        <taxon>Pseudomonadota</taxon>
        <taxon>Gammaproteobacteria</taxon>
        <taxon>Alteromonadales</taxon>
        <taxon>Pseudoalteromonadaceae</taxon>
        <taxon>Psychrosphaera</taxon>
    </lineage>
</organism>
<comment type="cofactor">
    <cofactor evidence="1">
        <name>Mg(2+)</name>
        <dbReference type="ChEBI" id="CHEBI:18420"/>
    </cofactor>
</comment>
<dbReference type="PANTHER" id="PTHR30040">
    <property type="entry name" value="THIAMINE BIOSYNTHESIS LIPOPROTEIN APBE"/>
    <property type="match status" value="1"/>
</dbReference>
<keyword evidence="6 12" id="KW-0808">Transferase</keyword>
<evidence type="ECO:0000256" key="4">
    <source>
        <dbReference type="ARBA" id="ARBA00016337"/>
    </source>
</evidence>
<evidence type="ECO:0000313" key="14">
    <source>
        <dbReference type="Proteomes" id="UP001528411"/>
    </source>
</evidence>
<dbReference type="EMBL" id="JAQOMS010000002">
    <property type="protein sequence ID" value="MDC2890649.1"/>
    <property type="molecule type" value="Genomic_DNA"/>
</dbReference>
<evidence type="ECO:0000256" key="1">
    <source>
        <dbReference type="ARBA" id="ARBA00001946"/>
    </source>
</evidence>
<keyword evidence="9 12" id="KW-0460">Magnesium</keyword>
<sequence length="320" mass="35483">MKDQKIDKRTFKISQRPNGLAILFNAMASPCEVLIETDDFNETGRIAKLICERTWQIEDKFSRYNPLSIVSKINNSNNKPVAIDPETYRLLQFSHSCFQISGGLFDITSGILRQVWTFDGSDKIPKKSDVNRLVKSIGWQHVKWDESSITLPNNMEIDLGGIGKEYAVDVAVQLLRAETPYSALVNFGGDIAVTNQPKFDPAPQQQLHQNKTINRVKTAHPWHIAIELGDKQTSDLTTIELTTGAIATSGDANRYLVKDGQRYCHILNPKTGWPVAGGPSSVTVAAPTCIEAGIAATIAMLKGNSAKAFLTENQIQHWIY</sequence>
<keyword evidence="14" id="KW-1185">Reference proteome</keyword>
<reference evidence="13 14" key="1">
    <citation type="submission" date="2023-01" db="EMBL/GenBank/DDBJ databases">
        <title>Psychrosphaera sp. nov., isolated from marine algae.</title>
        <authorList>
            <person name="Bayburt H."/>
            <person name="Choi B.J."/>
            <person name="Kim J.M."/>
            <person name="Choi D.G."/>
            <person name="Jeon C.O."/>
        </authorList>
    </citation>
    <scope>NUCLEOTIDE SEQUENCE [LARGE SCALE GENOMIC DNA]</scope>
    <source>
        <strain evidence="13 14">G1-22</strain>
    </source>
</reference>
<keyword evidence="5 12" id="KW-0285">Flavoprotein</keyword>
<evidence type="ECO:0000256" key="6">
    <source>
        <dbReference type="ARBA" id="ARBA00022679"/>
    </source>
</evidence>
<dbReference type="InterPro" id="IPR003374">
    <property type="entry name" value="ApbE-like_sf"/>
</dbReference>
<dbReference type="InterPro" id="IPR024932">
    <property type="entry name" value="ApbE"/>
</dbReference>
<evidence type="ECO:0000256" key="7">
    <source>
        <dbReference type="ARBA" id="ARBA00022723"/>
    </source>
</evidence>
<dbReference type="RefSeq" id="WP_272181781.1">
    <property type="nucleotide sequence ID" value="NZ_JAQOMS010000002.1"/>
</dbReference>
<dbReference type="GO" id="GO:0016740">
    <property type="term" value="F:transferase activity"/>
    <property type="evidence" value="ECO:0007669"/>
    <property type="project" value="UniProtKB-KW"/>
</dbReference>
<dbReference type="Pfam" id="PF02424">
    <property type="entry name" value="ApbE"/>
    <property type="match status" value="1"/>
</dbReference>
<evidence type="ECO:0000313" key="13">
    <source>
        <dbReference type="EMBL" id="MDC2890649.1"/>
    </source>
</evidence>
<evidence type="ECO:0000256" key="10">
    <source>
        <dbReference type="ARBA" id="ARBA00031306"/>
    </source>
</evidence>
<dbReference type="SUPFAM" id="SSF143631">
    <property type="entry name" value="ApbE-like"/>
    <property type="match status" value="1"/>
</dbReference>
<name>A0ABT5FHI0_9GAMM</name>
<keyword evidence="7 12" id="KW-0479">Metal-binding</keyword>
<comment type="catalytic activity">
    <reaction evidence="11 12">
        <text>L-threonyl-[protein] + FAD = FMN-L-threonyl-[protein] + AMP + H(+)</text>
        <dbReference type="Rhea" id="RHEA:36847"/>
        <dbReference type="Rhea" id="RHEA-COMP:11060"/>
        <dbReference type="Rhea" id="RHEA-COMP:11061"/>
        <dbReference type="ChEBI" id="CHEBI:15378"/>
        <dbReference type="ChEBI" id="CHEBI:30013"/>
        <dbReference type="ChEBI" id="CHEBI:57692"/>
        <dbReference type="ChEBI" id="CHEBI:74257"/>
        <dbReference type="ChEBI" id="CHEBI:456215"/>
        <dbReference type="EC" id="2.7.1.180"/>
    </reaction>
</comment>
<dbReference type="PIRSF" id="PIRSF006268">
    <property type="entry name" value="ApbE"/>
    <property type="match status" value="1"/>
</dbReference>
<comment type="caution">
    <text evidence="13">The sequence shown here is derived from an EMBL/GenBank/DDBJ whole genome shotgun (WGS) entry which is preliminary data.</text>
</comment>
<evidence type="ECO:0000256" key="3">
    <source>
        <dbReference type="ARBA" id="ARBA00011955"/>
    </source>
</evidence>
<proteinExistence type="inferred from homology"/>
<evidence type="ECO:0000256" key="12">
    <source>
        <dbReference type="PIRNR" id="PIRNR006268"/>
    </source>
</evidence>